<feature type="binding site" evidence="4">
    <location>
        <position position="61"/>
    </location>
    <ligand>
        <name>Zn(2+)</name>
        <dbReference type="ChEBI" id="CHEBI:29105"/>
    </ligand>
</feature>
<evidence type="ECO:0000313" key="7">
    <source>
        <dbReference type="Proteomes" id="UP001296873"/>
    </source>
</evidence>
<dbReference type="SUPFAM" id="SSF51316">
    <property type="entry name" value="Mss4-like"/>
    <property type="match status" value="1"/>
</dbReference>
<keyword evidence="4" id="KW-0862">Zinc</keyword>
<dbReference type="Gene3D" id="2.170.150.20">
    <property type="entry name" value="Peptide methionine sulfoxide reductase"/>
    <property type="match status" value="1"/>
</dbReference>
<dbReference type="PANTHER" id="PTHR10173:SF52">
    <property type="entry name" value="METHIONINE-R-SULFOXIDE REDUCTASE B1"/>
    <property type="match status" value="1"/>
</dbReference>
<dbReference type="RefSeq" id="WP_200342100.1">
    <property type="nucleotide sequence ID" value="NZ_NRRL01000060.1"/>
</dbReference>
<sequence>MSDTSEVQPNAEGKVVRSDAEWKRDLSAESYRVARRAGTERPFANEYHDCKQAGTYRCVCCGQPLFDSEAKYDSGTGWPSFTQPLSEQAVRYETDRKLFTKRTEVLCSRCDGHLGHVFDDGPAPTGKRYCMNSAALKLEPRG</sequence>
<proteinExistence type="inferred from homology"/>
<accession>A0ABS1DH07</accession>
<feature type="binding site" evidence="4">
    <location>
        <position position="110"/>
    </location>
    <ligand>
        <name>Zn(2+)</name>
        <dbReference type="ChEBI" id="CHEBI:29105"/>
    </ligand>
</feature>
<evidence type="ECO:0000259" key="5">
    <source>
        <dbReference type="PROSITE" id="PS51790"/>
    </source>
</evidence>
<evidence type="ECO:0000256" key="2">
    <source>
        <dbReference type="ARBA" id="ARBA00023002"/>
    </source>
</evidence>
<dbReference type="EC" id="1.8.4.12" evidence="4"/>
<dbReference type="PANTHER" id="PTHR10173">
    <property type="entry name" value="METHIONINE SULFOXIDE REDUCTASE"/>
    <property type="match status" value="1"/>
</dbReference>
<dbReference type="InterPro" id="IPR002579">
    <property type="entry name" value="Met_Sox_Rdtase_MsrB_dom"/>
</dbReference>
<feature type="domain" description="MsrB" evidence="5">
    <location>
        <begin position="19"/>
        <end position="141"/>
    </location>
</feature>
<feature type="binding site" evidence="4">
    <location>
        <position position="58"/>
    </location>
    <ligand>
        <name>Zn(2+)</name>
        <dbReference type="ChEBI" id="CHEBI:29105"/>
    </ligand>
</feature>
<dbReference type="HAMAP" id="MF_01400">
    <property type="entry name" value="MsrB"/>
    <property type="match status" value="1"/>
</dbReference>
<dbReference type="InterPro" id="IPR011057">
    <property type="entry name" value="Mss4-like_sf"/>
</dbReference>
<comment type="catalytic activity">
    <reaction evidence="3 4">
        <text>L-methionyl-[protein] + [thioredoxin]-disulfide + H2O = L-methionyl-(R)-S-oxide-[protein] + [thioredoxin]-dithiol</text>
        <dbReference type="Rhea" id="RHEA:24164"/>
        <dbReference type="Rhea" id="RHEA-COMP:10698"/>
        <dbReference type="Rhea" id="RHEA-COMP:10700"/>
        <dbReference type="Rhea" id="RHEA-COMP:12313"/>
        <dbReference type="Rhea" id="RHEA-COMP:12314"/>
        <dbReference type="ChEBI" id="CHEBI:15377"/>
        <dbReference type="ChEBI" id="CHEBI:16044"/>
        <dbReference type="ChEBI" id="CHEBI:29950"/>
        <dbReference type="ChEBI" id="CHEBI:45764"/>
        <dbReference type="ChEBI" id="CHEBI:50058"/>
        <dbReference type="EC" id="1.8.4.12"/>
    </reaction>
</comment>
<evidence type="ECO:0000256" key="3">
    <source>
        <dbReference type="ARBA" id="ARBA00048488"/>
    </source>
</evidence>
<feature type="binding site" evidence="4">
    <location>
        <position position="107"/>
    </location>
    <ligand>
        <name>Zn(2+)</name>
        <dbReference type="ChEBI" id="CHEBI:29105"/>
    </ligand>
</feature>
<keyword evidence="2 4" id="KW-0560">Oxidoreductase</keyword>
<comment type="caution">
    <text evidence="6">The sequence shown here is derived from an EMBL/GenBank/DDBJ whole genome shotgun (WGS) entry which is preliminary data.</text>
</comment>
<protein>
    <recommendedName>
        <fullName evidence="4">Peptide methionine sulfoxide reductase MsrB</fullName>
        <ecNumber evidence="4">1.8.4.12</ecNumber>
    </recommendedName>
    <alternativeName>
        <fullName evidence="4">Peptide-methionine (R)-S-oxide reductase</fullName>
    </alternativeName>
</protein>
<dbReference type="Proteomes" id="UP001296873">
    <property type="component" value="Unassembled WGS sequence"/>
</dbReference>
<evidence type="ECO:0000256" key="1">
    <source>
        <dbReference type="ARBA" id="ARBA00007174"/>
    </source>
</evidence>
<keyword evidence="4" id="KW-0479">Metal-binding</keyword>
<comment type="cofactor">
    <cofactor evidence="4">
        <name>Zn(2+)</name>
        <dbReference type="ChEBI" id="CHEBI:29105"/>
    </cofactor>
    <text evidence="4">Binds 1 zinc ion per subunit. The zinc ion is important for the structural integrity of the protein.</text>
</comment>
<dbReference type="InterPro" id="IPR028427">
    <property type="entry name" value="Met_Sox_Rdtase_MsrB"/>
</dbReference>
<dbReference type="PROSITE" id="PS51790">
    <property type="entry name" value="MSRB"/>
    <property type="match status" value="1"/>
</dbReference>
<dbReference type="NCBIfam" id="TIGR00357">
    <property type="entry name" value="peptide-methionine (R)-S-oxide reductase MsrB"/>
    <property type="match status" value="1"/>
</dbReference>
<comment type="similarity">
    <text evidence="1 4">Belongs to the MsrB Met sulfoxide reductase family.</text>
</comment>
<evidence type="ECO:0000256" key="4">
    <source>
        <dbReference type="HAMAP-Rule" id="MF_01400"/>
    </source>
</evidence>
<organism evidence="6 7">
    <name type="scientific">Rhodovibrio sodomensis</name>
    <dbReference type="NCBI Taxonomy" id="1088"/>
    <lineage>
        <taxon>Bacteria</taxon>
        <taxon>Pseudomonadati</taxon>
        <taxon>Pseudomonadota</taxon>
        <taxon>Alphaproteobacteria</taxon>
        <taxon>Rhodospirillales</taxon>
        <taxon>Rhodovibrionaceae</taxon>
        <taxon>Rhodovibrio</taxon>
    </lineage>
</organism>
<name>A0ABS1DH07_9PROT</name>
<reference evidence="6 7" key="1">
    <citation type="journal article" date="2020" name="Microorganisms">
        <title>Osmotic Adaptation and Compatible Solute Biosynthesis of Phototrophic Bacteria as Revealed from Genome Analyses.</title>
        <authorList>
            <person name="Imhoff J.F."/>
            <person name="Rahn T."/>
            <person name="Kunzel S."/>
            <person name="Keller A."/>
            <person name="Neulinger S.C."/>
        </authorList>
    </citation>
    <scope>NUCLEOTIDE SEQUENCE [LARGE SCALE GENOMIC DNA]</scope>
    <source>
        <strain evidence="6 7">DSM 9895</strain>
    </source>
</reference>
<keyword evidence="7" id="KW-1185">Reference proteome</keyword>
<dbReference type="Pfam" id="PF01641">
    <property type="entry name" value="SelR"/>
    <property type="match status" value="1"/>
</dbReference>
<gene>
    <name evidence="4 6" type="primary">msrB</name>
    <name evidence="6" type="ORF">CKO28_17110</name>
</gene>
<feature type="active site" description="Nucleophile" evidence="4">
    <location>
        <position position="130"/>
    </location>
</feature>
<dbReference type="EMBL" id="NRRL01000060">
    <property type="protein sequence ID" value="MBK1669759.1"/>
    <property type="molecule type" value="Genomic_DNA"/>
</dbReference>
<evidence type="ECO:0000313" key="6">
    <source>
        <dbReference type="EMBL" id="MBK1669759.1"/>
    </source>
</evidence>